<dbReference type="Proteomes" id="UP001596067">
    <property type="component" value="Unassembled WGS sequence"/>
</dbReference>
<proteinExistence type="predicted"/>
<keyword evidence="2" id="KW-1185">Reference proteome</keyword>
<dbReference type="EMBL" id="JBHSOD010000052">
    <property type="protein sequence ID" value="MFC5889154.1"/>
    <property type="molecule type" value="Genomic_DNA"/>
</dbReference>
<comment type="caution">
    <text evidence="1">The sequence shown here is derived from an EMBL/GenBank/DDBJ whole genome shotgun (WGS) entry which is preliminary data.</text>
</comment>
<evidence type="ECO:0008006" key="3">
    <source>
        <dbReference type="Google" id="ProtNLM"/>
    </source>
</evidence>
<evidence type="ECO:0000313" key="2">
    <source>
        <dbReference type="Proteomes" id="UP001596067"/>
    </source>
</evidence>
<evidence type="ECO:0000313" key="1">
    <source>
        <dbReference type="EMBL" id="MFC5889154.1"/>
    </source>
</evidence>
<name>A0ABW1F5I7_9ACTN</name>
<organism evidence="1 2">
    <name type="scientific">Kitasatospora aburaviensis</name>
    <dbReference type="NCBI Taxonomy" id="67265"/>
    <lineage>
        <taxon>Bacteria</taxon>
        <taxon>Bacillati</taxon>
        <taxon>Actinomycetota</taxon>
        <taxon>Actinomycetes</taxon>
        <taxon>Kitasatosporales</taxon>
        <taxon>Streptomycetaceae</taxon>
        <taxon>Kitasatospora</taxon>
    </lineage>
</organism>
<gene>
    <name evidence="1" type="ORF">ACFP0N_29710</name>
</gene>
<dbReference type="RefSeq" id="WP_345328237.1">
    <property type="nucleotide sequence ID" value="NZ_BAAAVH010000016.1"/>
</dbReference>
<reference evidence="2" key="1">
    <citation type="journal article" date="2019" name="Int. J. Syst. Evol. Microbiol.">
        <title>The Global Catalogue of Microorganisms (GCM) 10K type strain sequencing project: providing services to taxonomists for standard genome sequencing and annotation.</title>
        <authorList>
            <consortium name="The Broad Institute Genomics Platform"/>
            <consortium name="The Broad Institute Genome Sequencing Center for Infectious Disease"/>
            <person name="Wu L."/>
            <person name="Ma J."/>
        </authorList>
    </citation>
    <scope>NUCLEOTIDE SEQUENCE [LARGE SCALE GENOMIC DNA]</scope>
    <source>
        <strain evidence="2">CGMCC 4.1469</strain>
    </source>
</reference>
<accession>A0ABW1F5I7</accession>
<protein>
    <recommendedName>
        <fullName evidence="3">DUF3168 domain-containing protein</fullName>
    </recommendedName>
</protein>
<sequence>MARLMRLIYCHTSELVVARRTLDAAGLEPAPYTGEPWTVGGGSSLDRDEDKPGVVKVVSGSIDLIVGEPGDMDFTVVDERGGHREEFYSQVSSSLFREGRFALVKYADSPYDPRGPMAGRAHRSVIAIYLEA</sequence>